<dbReference type="InterPro" id="IPR003339">
    <property type="entry name" value="ABC/ECF_trnsptr_transmembrane"/>
</dbReference>
<dbReference type="EMBL" id="MFJD01000008">
    <property type="protein sequence ID" value="OGG02420.1"/>
    <property type="molecule type" value="Genomic_DNA"/>
</dbReference>
<name>A0A1F5YQE2_9BACT</name>
<gene>
    <name evidence="6" type="ORF">A2Z33_05160</name>
</gene>
<feature type="transmembrane region" description="Helical" evidence="5">
    <location>
        <begin position="63"/>
        <end position="84"/>
    </location>
</feature>
<evidence type="ECO:0000256" key="1">
    <source>
        <dbReference type="ARBA" id="ARBA00004141"/>
    </source>
</evidence>
<keyword evidence="2 5" id="KW-0812">Transmembrane</keyword>
<evidence type="ECO:0000256" key="4">
    <source>
        <dbReference type="ARBA" id="ARBA00023136"/>
    </source>
</evidence>
<evidence type="ECO:0000256" key="2">
    <source>
        <dbReference type="ARBA" id="ARBA00022692"/>
    </source>
</evidence>
<keyword evidence="4 5" id="KW-0472">Membrane</keyword>
<dbReference type="STRING" id="1798374.A2Z33_05160"/>
<dbReference type="GO" id="GO:0005886">
    <property type="term" value="C:plasma membrane"/>
    <property type="evidence" value="ECO:0007669"/>
    <property type="project" value="TreeGrafter"/>
</dbReference>
<dbReference type="Proteomes" id="UP000178448">
    <property type="component" value="Unassembled WGS sequence"/>
</dbReference>
<organism evidence="6 7">
    <name type="scientific">Candidatus Gottesmanbacteria bacterium RBG_16_52_11</name>
    <dbReference type="NCBI Taxonomy" id="1798374"/>
    <lineage>
        <taxon>Bacteria</taxon>
        <taxon>Candidatus Gottesmaniibacteriota</taxon>
    </lineage>
</organism>
<evidence type="ECO:0000256" key="5">
    <source>
        <dbReference type="SAM" id="Phobius"/>
    </source>
</evidence>
<evidence type="ECO:0000313" key="7">
    <source>
        <dbReference type="Proteomes" id="UP000178448"/>
    </source>
</evidence>
<dbReference type="PANTHER" id="PTHR33514:SF13">
    <property type="entry name" value="PROTEIN ABCI12, CHLOROPLASTIC"/>
    <property type="match status" value="1"/>
</dbReference>
<dbReference type="CDD" id="cd16914">
    <property type="entry name" value="EcfT"/>
    <property type="match status" value="1"/>
</dbReference>
<protein>
    <recommendedName>
        <fullName evidence="8">Cobalt ABC transporter permease</fullName>
    </recommendedName>
</protein>
<evidence type="ECO:0008006" key="8">
    <source>
        <dbReference type="Google" id="ProtNLM"/>
    </source>
</evidence>
<comment type="caution">
    <text evidence="6">The sequence shown here is derived from an EMBL/GenBank/DDBJ whole genome shotgun (WGS) entry which is preliminary data.</text>
</comment>
<dbReference type="PANTHER" id="PTHR33514">
    <property type="entry name" value="PROTEIN ABCI12, CHLOROPLASTIC"/>
    <property type="match status" value="1"/>
</dbReference>
<evidence type="ECO:0000256" key="3">
    <source>
        <dbReference type="ARBA" id="ARBA00022989"/>
    </source>
</evidence>
<evidence type="ECO:0000313" key="6">
    <source>
        <dbReference type="EMBL" id="OGG02420.1"/>
    </source>
</evidence>
<dbReference type="Pfam" id="PF02361">
    <property type="entry name" value="CbiQ"/>
    <property type="match status" value="1"/>
</dbReference>
<keyword evidence="3 5" id="KW-1133">Transmembrane helix</keyword>
<proteinExistence type="predicted"/>
<feature type="transmembrane region" description="Helical" evidence="5">
    <location>
        <begin position="12"/>
        <end position="33"/>
    </location>
</feature>
<dbReference type="AlphaFoldDB" id="A0A1F5YQE2"/>
<feature type="transmembrane region" description="Helical" evidence="5">
    <location>
        <begin position="104"/>
        <end position="125"/>
    </location>
</feature>
<sequence>MPVLEYSHEQTLFHRLSPMVKLIWGALIMLWLFMIPDPVHMLVFGLVIFVQGMVGARISPVKFLRTTMVIGIASIFIVIFQGLLYRGSTVLFTLGPLAPTLEGVKFGLVIALRVLAIVAASLTIARTTDPHDIFLTMVQAGIPYKIAYGLFIAIRFIPLMEYEAATIQSAQYVRGITRQKGGGISNRIKQISNFLVPFVAVGIRRADQSALAMEVRAFGLYPTRTSLRELSFPKSGYVFVIVWFVAFALYVSFVNADILGAVNFAPPH</sequence>
<accession>A0A1F5YQE2</accession>
<feature type="transmembrane region" description="Helical" evidence="5">
    <location>
        <begin position="237"/>
        <end position="262"/>
    </location>
</feature>
<comment type="subcellular location">
    <subcellularLocation>
        <location evidence="1">Membrane</location>
        <topology evidence="1">Multi-pass membrane protein</topology>
    </subcellularLocation>
</comment>
<reference evidence="6 7" key="1">
    <citation type="journal article" date="2016" name="Nat. Commun.">
        <title>Thousands of microbial genomes shed light on interconnected biogeochemical processes in an aquifer system.</title>
        <authorList>
            <person name="Anantharaman K."/>
            <person name="Brown C.T."/>
            <person name="Hug L.A."/>
            <person name="Sharon I."/>
            <person name="Castelle C.J."/>
            <person name="Probst A.J."/>
            <person name="Thomas B.C."/>
            <person name="Singh A."/>
            <person name="Wilkins M.J."/>
            <person name="Karaoz U."/>
            <person name="Brodie E.L."/>
            <person name="Williams K.H."/>
            <person name="Hubbard S.S."/>
            <person name="Banfield J.F."/>
        </authorList>
    </citation>
    <scope>NUCLEOTIDE SEQUENCE [LARGE SCALE GENOMIC DNA]</scope>
</reference>